<reference evidence="1 2" key="1">
    <citation type="submission" date="2019-12" db="EMBL/GenBank/DDBJ databases">
        <title>Complete genome sequence of Algicella marina strain 9Alg 56(T) isolated from the red alga Tichocarpus crinitus.</title>
        <authorList>
            <person name="Kim S.-G."/>
            <person name="Nedashkovskaya O.I."/>
        </authorList>
    </citation>
    <scope>NUCLEOTIDE SEQUENCE [LARGE SCALE GENOMIC DNA]</scope>
    <source>
        <strain evidence="1 2">9Alg 56</strain>
    </source>
</reference>
<name>A0A6P1T536_9RHOB</name>
<keyword evidence="2" id="KW-1185">Reference proteome</keyword>
<dbReference type="Pfam" id="PF13379">
    <property type="entry name" value="NMT1_2"/>
    <property type="match status" value="1"/>
</dbReference>
<organism evidence="1 2">
    <name type="scientific">Algicella marina</name>
    <dbReference type="NCBI Taxonomy" id="2683284"/>
    <lineage>
        <taxon>Bacteria</taxon>
        <taxon>Pseudomonadati</taxon>
        <taxon>Pseudomonadota</taxon>
        <taxon>Alphaproteobacteria</taxon>
        <taxon>Rhodobacterales</taxon>
        <taxon>Paracoccaceae</taxon>
        <taxon>Algicella</taxon>
    </lineage>
</organism>
<dbReference type="EMBL" id="CP046620">
    <property type="protein sequence ID" value="QHQ36855.1"/>
    <property type="molecule type" value="Genomic_DNA"/>
</dbReference>
<accession>A0A6P1T536</accession>
<dbReference type="SUPFAM" id="SSF53850">
    <property type="entry name" value="Periplasmic binding protein-like II"/>
    <property type="match status" value="1"/>
</dbReference>
<proteinExistence type="predicted"/>
<evidence type="ECO:0000313" key="2">
    <source>
        <dbReference type="Proteomes" id="UP000464495"/>
    </source>
</evidence>
<dbReference type="RefSeq" id="WP_161863399.1">
    <property type="nucleotide sequence ID" value="NZ_CP046620.1"/>
</dbReference>
<protein>
    <submittedName>
        <fullName evidence="1">Nitrate transporter</fullName>
    </submittedName>
</protein>
<dbReference type="KEGG" id="amaq:GO499_17535"/>
<dbReference type="PANTHER" id="PTHR30024">
    <property type="entry name" value="ALIPHATIC SULFONATES-BINDING PROTEIN-RELATED"/>
    <property type="match status" value="1"/>
</dbReference>
<dbReference type="Proteomes" id="UP000464495">
    <property type="component" value="Chromosome"/>
</dbReference>
<dbReference type="AlphaFoldDB" id="A0A6P1T536"/>
<dbReference type="Gene3D" id="3.40.190.10">
    <property type="entry name" value="Periplasmic binding protein-like II"/>
    <property type="match status" value="2"/>
</dbReference>
<gene>
    <name evidence="1" type="ORF">GO499_17535</name>
</gene>
<evidence type="ECO:0000313" key="1">
    <source>
        <dbReference type="EMBL" id="QHQ36855.1"/>
    </source>
</evidence>
<sequence length="378" mass="40533">MKQAKVDCGFIRLTDSAVLIAALEMGFASEERLELVLHREGNWSSIRDKIALGAYPAAHMLSPMAIAMSLGLGPIPTQIIAPFVLSRNGSSLSATQGFANQIRQLGGHPASARSIGAAIASLSKQRVLRIGVPFPHSMHLLLSRYFLLSSSASPANLTFTVAPPAILPDVMAAGEIDLLMVGAPWGSVAVERGDTEILLPSAAIWDSAPEKVLGVRKDWADDEPETLRRLLRALHRAAEWCASPDTRATLSEILSLPRYLDVPADILERALRGELILNGAGEILSHPRLISLGGGDTNFPWRSAGMWIGDHAAAPWGVARQKAISAGAECFRSDLLRQALGAMGSDLPTSITRVEGELGRSGQSGRFFDDAEFTYLDE</sequence>
<dbReference type="PANTHER" id="PTHR30024:SF43">
    <property type="entry name" value="BLL4572 PROTEIN"/>
    <property type="match status" value="1"/>
</dbReference>